<evidence type="ECO:0000313" key="3">
    <source>
        <dbReference type="EMBL" id="RXZ31767.1"/>
    </source>
</evidence>
<keyword evidence="4" id="KW-1185">Reference proteome</keyword>
<name>A0A4Q2ITD0_9SPHN</name>
<reference evidence="3 4" key="1">
    <citation type="submission" date="2019-01" db="EMBL/GenBank/DDBJ databases">
        <title>Sphingomonas mucosissima sp. nov. and Sphingomonas desiccabilis sp. nov., from biological soil crusts in the Colorado Plateau, USA.</title>
        <authorList>
            <person name="Zhu D."/>
        </authorList>
    </citation>
    <scope>NUCLEOTIDE SEQUENCE [LARGE SCALE GENOMIC DNA]</scope>
    <source>
        <strain evidence="3 4">CP1D</strain>
    </source>
</reference>
<dbReference type="Proteomes" id="UP000292347">
    <property type="component" value="Unassembled WGS sequence"/>
</dbReference>
<feature type="transmembrane region" description="Helical" evidence="2">
    <location>
        <begin position="225"/>
        <end position="246"/>
    </location>
</feature>
<keyword evidence="2" id="KW-1133">Transmembrane helix</keyword>
<evidence type="ECO:0000256" key="1">
    <source>
        <dbReference type="SAM" id="MobiDB-lite"/>
    </source>
</evidence>
<sequence length="516" mass="55238">MTASTYRPRFTFLRKALGAVALIAVAQLLFYGEEPGATLGVFALAWTAVVALTRPDLRRNRAALGALLVAVAAGLALVDDPDPLDWCLFWAALASAVLLPQHRFGSAIGWTRRLFLHGLVTPVAVLQDMARLRKVSPARPGTGPVAVLAILALPLLGGATFLALFATANPLIGNAFAAIRLPDFSSALFHLIFWSFVLLLVWPSLRPRHALLRIGETSAFERPRVPDVPLATLALSLVTFNAIFAIENALDLAFLWSGAPLPDGVTLADYAHRGAYPLIVTALLAAAFVLVAARPGSSGARSRFVRRLVLLWVAQNLLLVCSSILRTLDYVAAYSLTGLRIAALAWMALVAVGLVLIVWRMLAGRTSRWLVNANALAGCTVLAAASVADPGAIAAAWNVRHARAGDDLDLCYLERLGASALLPLIELERRAGGPILRDRVTYLRAQTLGRVEREQADWHSWTWRNARRLAAARAMLGSSPPLPRPAPDGRDCGGVPVAPPAPPPTAPTPLTEARQP</sequence>
<feature type="transmembrane region" description="Helical" evidence="2">
    <location>
        <begin position="12"/>
        <end position="30"/>
    </location>
</feature>
<gene>
    <name evidence="3" type="ORF">EO081_11225</name>
</gene>
<dbReference type="OrthoDB" id="7280060at2"/>
<accession>A0A4Q2ITD0</accession>
<dbReference type="EMBL" id="SDPT01000002">
    <property type="protein sequence ID" value="RXZ31767.1"/>
    <property type="molecule type" value="Genomic_DNA"/>
</dbReference>
<feature type="compositionally biased region" description="Pro residues" evidence="1">
    <location>
        <begin position="497"/>
        <end position="507"/>
    </location>
</feature>
<dbReference type="Pfam" id="PF13687">
    <property type="entry name" value="DUF4153"/>
    <property type="match status" value="1"/>
</dbReference>
<keyword evidence="2" id="KW-0472">Membrane</keyword>
<feature type="region of interest" description="Disordered" evidence="1">
    <location>
        <begin position="476"/>
        <end position="516"/>
    </location>
</feature>
<feature type="transmembrane region" description="Helical" evidence="2">
    <location>
        <begin position="275"/>
        <end position="293"/>
    </location>
</feature>
<dbReference type="RefSeq" id="WP_129342000.1">
    <property type="nucleotide sequence ID" value="NZ_JACIDD010000002.1"/>
</dbReference>
<comment type="caution">
    <text evidence="3">The sequence shown here is derived from an EMBL/GenBank/DDBJ whole genome shotgun (WGS) entry which is preliminary data.</text>
</comment>
<protein>
    <submittedName>
        <fullName evidence="3">DUF4173 domain-containing protein</fullName>
    </submittedName>
</protein>
<keyword evidence="2" id="KW-0812">Transmembrane</keyword>
<proteinExistence type="predicted"/>
<feature type="transmembrane region" description="Helical" evidence="2">
    <location>
        <begin position="305"/>
        <end position="325"/>
    </location>
</feature>
<feature type="transmembrane region" description="Helical" evidence="2">
    <location>
        <begin position="141"/>
        <end position="167"/>
    </location>
</feature>
<feature type="transmembrane region" description="Helical" evidence="2">
    <location>
        <begin position="83"/>
        <end position="100"/>
    </location>
</feature>
<evidence type="ECO:0000313" key="4">
    <source>
        <dbReference type="Proteomes" id="UP000292347"/>
    </source>
</evidence>
<feature type="transmembrane region" description="Helical" evidence="2">
    <location>
        <begin position="337"/>
        <end position="359"/>
    </location>
</feature>
<feature type="transmembrane region" description="Helical" evidence="2">
    <location>
        <begin position="60"/>
        <end position="77"/>
    </location>
</feature>
<evidence type="ECO:0000256" key="2">
    <source>
        <dbReference type="SAM" id="Phobius"/>
    </source>
</evidence>
<feature type="transmembrane region" description="Helical" evidence="2">
    <location>
        <begin position="187"/>
        <end position="205"/>
    </location>
</feature>
<organism evidence="3 4">
    <name type="scientific">Sphingomonas desiccabilis</name>
    <dbReference type="NCBI Taxonomy" id="429134"/>
    <lineage>
        <taxon>Bacteria</taxon>
        <taxon>Pseudomonadati</taxon>
        <taxon>Pseudomonadota</taxon>
        <taxon>Alphaproteobacteria</taxon>
        <taxon>Sphingomonadales</taxon>
        <taxon>Sphingomonadaceae</taxon>
        <taxon>Sphingomonas</taxon>
    </lineage>
</organism>
<dbReference type="InterPro" id="IPR025291">
    <property type="entry name" value="DUF4153"/>
</dbReference>
<dbReference type="AlphaFoldDB" id="A0A4Q2ITD0"/>
<feature type="transmembrane region" description="Helical" evidence="2">
    <location>
        <begin position="36"/>
        <end position="53"/>
    </location>
</feature>